<keyword evidence="7" id="KW-1185">Reference proteome</keyword>
<evidence type="ECO:0000313" key="6">
    <source>
        <dbReference type="EMBL" id="MDQ0204619.1"/>
    </source>
</evidence>
<dbReference type="PANTHER" id="PTHR30004">
    <property type="entry name" value="4-HYDROXYTHREONINE-4-PHOSPHATE DEHYDROGENASE"/>
    <property type="match status" value="1"/>
</dbReference>
<dbReference type="Pfam" id="PF04166">
    <property type="entry name" value="PdxA"/>
    <property type="match status" value="1"/>
</dbReference>
<dbReference type="Proteomes" id="UP001239167">
    <property type="component" value="Unassembled WGS sequence"/>
</dbReference>
<keyword evidence="4 6" id="KW-0560">Oxidoreductase</keyword>
<keyword evidence="3" id="KW-0479">Metal-binding</keyword>
<dbReference type="RefSeq" id="WP_307224908.1">
    <property type="nucleotide sequence ID" value="NZ_CP116940.1"/>
</dbReference>
<proteinExistence type="inferred from homology"/>
<dbReference type="PANTHER" id="PTHR30004:SF6">
    <property type="entry name" value="D-THREONATE 4-PHOSPHATE DEHYDROGENASE"/>
    <property type="match status" value="1"/>
</dbReference>
<dbReference type="NCBIfam" id="TIGR00557">
    <property type="entry name" value="pdxA"/>
    <property type="match status" value="1"/>
</dbReference>
<comment type="cofactor">
    <cofactor evidence="1">
        <name>a divalent metal cation</name>
        <dbReference type="ChEBI" id="CHEBI:60240"/>
    </cofactor>
</comment>
<dbReference type="InterPro" id="IPR005255">
    <property type="entry name" value="PdxA_fam"/>
</dbReference>
<dbReference type="Gene3D" id="3.40.718.10">
    <property type="entry name" value="Isopropylmalate Dehydrogenase"/>
    <property type="match status" value="1"/>
</dbReference>
<keyword evidence="5" id="KW-0520">NAD</keyword>
<gene>
    <name evidence="6" type="ORF">J2S01_002351</name>
</gene>
<evidence type="ECO:0000313" key="7">
    <source>
        <dbReference type="Proteomes" id="UP001239167"/>
    </source>
</evidence>
<comment type="caution">
    <text evidence="6">The sequence shown here is derived from an EMBL/GenBank/DDBJ whole genome shotgun (WGS) entry which is preliminary data.</text>
</comment>
<evidence type="ECO:0000256" key="5">
    <source>
        <dbReference type="ARBA" id="ARBA00023027"/>
    </source>
</evidence>
<protein>
    <submittedName>
        <fullName evidence="6">4-hydroxythreonine-4-phosphate dehydrogenase</fullName>
        <ecNumber evidence="6">1.1.1.262</ecNumber>
    </submittedName>
</protein>
<evidence type="ECO:0000256" key="1">
    <source>
        <dbReference type="ARBA" id="ARBA00001968"/>
    </source>
</evidence>
<evidence type="ECO:0000256" key="2">
    <source>
        <dbReference type="ARBA" id="ARBA00009464"/>
    </source>
</evidence>
<accession>A0ABT9Y9V1</accession>
<dbReference type="EMBL" id="JAUSUE010000018">
    <property type="protein sequence ID" value="MDQ0204619.1"/>
    <property type="molecule type" value="Genomic_DNA"/>
</dbReference>
<evidence type="ECO:0000256" key="3">
    <source>
        <dbReference type="ARBA" id="ARBA00022723"/>
    </source>
</evidence>
<evidence type="ECO:0000256" key="4">
    <source>
        <dbReference type="ARBA" id="ARBA00023002"/>
    </source>
</evidence>
<dbReference type="SUPFAM" id="SSF53659">
    <property type="entry name" value="Isocitrate/Isopropylmalate dehydrogenase-like"/>
    <property type="match status" value="1"/>
</dbReference>
<name>A0ABT9Y9V1_9FIRM</name>
<dbReference type="NCBIfam" id="NF002992">
    <property type="entry name" value="PRK03743.1"/>
    <property type="match status" value="1"/>
</dbReference>
<sequence>MKPIIAITMGDPAGIGPEIVLKTLNNEEIYEEVRPFIIGNVKFLERVSQVVDNKSVFNIISSPEEGKFKFGTVDILNIDNADTEEIPCGVISAKAGAAAYDYIKKSIELGLEKKVDGVATAPIQKEAIHMAGIPYIGHTEMYQGITNSPDALTMFHVDNMRIFFLTRHLSLINACKYVTYDHVLEFIKNSDKAMTQLGMPNARLALAALNPHGGEKGLCGDEEITALQPAVETANKNKVNVFGPIPADSVFRLFELQKCDAVLSLYHDQGHIAAKVHDLTRTVSITVGLPFIRTSVDHGTAFDIAGKGIASAKSMEECVKVTGTYAKSIRRYENNGTGAKK</sequence>
<comment type="similarity">
    <text evidence="2">Belongs to the PdxA family. PdxA2 subfamily.</text>
</comment>
<organism evidence="6 7">
    <name type="scientific">Pectinatus haikarae</name>
    <dbReference type="NCBI Taxonomy" id="349096"/>
    <lineage>
        <taxon>Bacteria</taxon>
        <taxon>Bacillati</taxon>
        <taxon>Bacillota</taxon>
        <taxon>Negativicutes</taxon>
        <taxon>Selenomonadales</taxon>
        <taxon>Selenomonadaceae</taxon>
        <taxon>Pectinatus</taxon>
    </lineage>
</organism>
<reference evidence="6 7" key="1">
    <citation type="submission" date="2023-07" db="EMBL/GenBank/DDBJ databases">
        <title>Genomic Encyclopedia of Type Strains, Phase IV (KMG-IV): sequencing the most valuable type-strain genomes for metagenomic binning, comparative biology and taxonomic classification.</title>
        <authorList>
            <person name="Goeker M."/>
        </authorList>
    </citation>
    <scope>NUCLEOTIDE SEQUENCE [LARGE SCALE GENOMIC DNA]</scope>
    <source>
        <strain evidence="6 7">DSM 16980</strain>
    </source>
</reference>
<dbReference type="EC" id="1.1.1.262" evidence="6"/>
<dbReference type="GO" id="GO:0050570">
    <property type="term" value="F:4-hydroxythreonine-4-phosphate dehydrogenase activity"/>
    <property type="evidence" value="ECO:0007669"/>
    <property type="project" value="UniProtKB-EC"/>
</dbReference>